<dbReference type="InterPro" id="IPR004090">
    <property type="entry name" value="Chemotax_Me-accpt_rcpt"/>
</dbReference>
<protein>
    <submittedName>
        <fullName evidence="15">Histidine kinase</fullName>
    </submittedName>
</protein>
<evidence type="ECO:0000256" key="1">
    <source>
        <dbReference type="ARBA" id="ARBA00004651"/>
    </source>
</evidence>
<dbReference type="PROSITE" id="PS51753">
    <property type="entry name" value="HBM"/>
    <property type="match status" value="1"/>
</dbReference>
<keyword evidence="4" id="KW-0145">Chemotaxis</keyword>
<dbReference type="AlphaFoldDB" id="A0A178LHC1"/>
<feature type="transmembrane region" description="Helical" evidence="11">
    <location>
        <begin position="20"/>
        <end position="40"/>
    </location>
</feature>
<feature type="domain" description="Methyl-accepting transducer" evidence="12">
    <location>
        <begin position="365"/>
        <end position="601"/>
    </location>
</feature>
<dbReference type="InterPro" id="IPR004089">
    <property type="entry name" value="MCPsignal_dom"/>
</dbReference>
<comment type="subcellular location">
    <subcellularLocation>
        <location evidence="1">Cell membrane</location>
        <topology evidence="1">Multi-pass membrane protein</topology>
    </subcellularLocation>
</comment>
<evidence type="ECO:0000256" key="6">
    <source>
        <dbReference type="ARBA" id="ARBA00022989"/>
    </source>
</evidence>
<dbReference type="Pfam" id="PF16591">
    <property type="entry name" value="HBM"/>
    <property type="match status" value="1"/>
</dbReference>
<keyword evidence="2" id="KW-1003">Cell membrane</keyword>
<dbReference type="EMBL" id="LWCR01000016">
    <property type="protein sequence ID" value="OAN29281.1"/>
    <property type="molecule type" value="Genomic_DNA"/>
</dbReference>
<dbReference type="SUPFAM" id="SSF58104">
    <property type="entry name" value="Methyl-accepting chemotaxis protein (MCP) signaling domain"/>
    <property type="match status" value="1"/>
</dbReference>
<evidence type="ECO:0000256" key="7">
    <source>
        <dbReference type="ARBA" id="ARBA00023136"/>
    </source>
</evidence>
<dbReference type="PANTHER" id="PTHR32089:SF120">
    <property type="entry name" value="METHYL-ACCEPTING CHEMOTAXIS PROTEIN TLPQ"/>
    <property type="match status" value="1"/>
</dbReference>
<name>A0A178LHC1_9PSED</name>
<evidence type="ECO:0000256" key="3">
    <source>
        <dbReference type="ARBA" id="ARBA00022481"/>
    </source>
</evidence>
<evidence type="ECO:0000259" key="12">
    <source>
        <dbReference type="PROSITE" id="PS50111"/>
    </source>
</evidence>
<keyword evidence="3" id="KW-0488">Methylation</keyword>
<keyword evidence="15" id="KW-0418">Kinase</keyword>
<evidence type="ECO:0000256" key="10">
    <source>
        <dbReference type="PROSITE-ProRule" id="PRU00284"/>
    </source>
</evidence>
<dbReference type="PROSITE" id="PS50111">
    <property type="entry name" value="CHEMOTAXIS_TRANSDUC_2"/>
    <property type="match status" value="1"/>
</dbReference>
<feature type="transmembrane region" description="Helical" evidence="11">
    <location>
        <begin position="288"/>
        <end position="306"/>
    </location>
</feature>
<evidence type="ECO:0000313" key="15">
    <source>
        <dbReference type="EMBL" id="OAN29281.1"/>
    </source>
</evidence>
<dbReference type="PROSITE" id="PS50885">
    <property type="entry name" value="HAMP"/>
    <property type="match status" value="1"/>
</dbReference>
<organism evidence="15 16">
    <name type="scientific">Pseudomonas oryzihabitans</name>
    <dbReference type="NCBI Taxonomy" id="47885"/>
    <lineage>
        <taxon>Bacteria</taxon>
        <taxon>Pseudomonadati</taxon>
        <taxon>Pseudomonadota</taxon>
        <taxon>Gammaproteobacteria</taxon>
        <taxon>Pseudomonadales</taxon>
        <taxon>Pseudomonadaceae</taxon>
        <taxon>Pseudomonas</taxon>
    </lineage>
</organism>
<dbReference type="CDD" id="cd11386">
    <property type="entry name" value="MCP_signal"/>
    <property type="match status" value="1"/>
</dbReference>
<evidence type="ECO:0000259" key="13">
    <source>
        <dbReference type="PROSITE" id="PS50885"/>
    </source>
</evidence>
<dbReference type="GO" id="GO:0016301">
    <property type="term" value="F:kinase activity"/>
    <property type="evidence" value="ECO:0007669"/>
    <property type="project" value="UniProtKB-KW"/>
</dbReference>
<evidence type="ECO:0000313" key="16">
    <source>
        <dbReference type="Proteomes" id="UP000078356"/>
    </source>
</evidence>
<sequence length="637" mass="68555">MQHNGWNFLSNISVRAKLTLGFSLLLGMILLVAYTGWQAIETLRNRSERASDISDFSTMARDMRIERLLYFVKADDTQAGKWLTALDKTEKQLLAIGPNFKSPINLALIADTESTLKRYREFYNQAVTATRAREATRKVASAAAEAANEQLLALSKAAGAESGRYADRQIVADLFLNVQRMRINFRGYASLPSPDTEEAARSAIATVLAQVKGLDSTELPSSAIQAFSGEVSNYQRELQHLIAEQAEVDKAQGGISTSITAILTVADKMTDIQSELQIADAAGARQMLLLWLGVAIVLGLLSAWLITRSIVRPLKETVALAETVATGDFTHQQQVTRKDELGALQASMQRMTTNLRGLIGEMKDGVVQVASAAEQLSAVTEQTSAGVQSQKVETDQIATAMQEMTATTHEVARNAGEAARSALEASQQALQGDEAVSRAVAQIELLASEMDSTKTAMATLRSHAESIGGVLDVIKAVAEQTNLLALNAAIEAARAGEAGRGFAVVADEVRGLAQRTRSSTDEIAQLITGLGQSTDRMAVVLEQNMLLTDSSVGLSREAGEMLKRITQAVRDIESMNEQIACAAEQQSAVGEEISRGVTNVRDISDQTAAASEETASSSMELARIGVRLQEMTSRFKV</sequence>
<feature type="domain" description="HBM" evidence="14">
    <location>
        <begin position="45"/>
        <end position="281"/>
    </location>
</feature>
<keyword evidence="15" id="KW-0808">Transferase</keyword>
<dbReference type="SMART" id="SM00283">
    <property type="entry name" value="MA"/>
    <property type="match status" value="1"/>
</dbReference>
<accession>A0A178LHC1</accession>
<dbReference type="GO" id="GO:0006935">
    <property type="term" value="P:chemotaxis"/>
    <property type="evidence" value="ECO:0007669"/>
    <property type="project" value="UniProtKB-KW"/>
</dbReference>
<dbReference type="InterPro" id="IPR032255">
    <property type="entry name" value="HBM"/>
</dbReference>
<keyword evidence="6 11" id="KW-1133">Transmembrane helix</keyword>
<dbReference type="Gene3D" id="1.20.1440.210">
    <property type="match status" value="2"/>
</dbReference>
<proteinExistence type="inferred from homology"/>
<dbReference type="FunFam" id="1.10.287.950:FF:000001">
    <property type="entry name" value="Methyl-accepting chemotaxis sensory transducer"/>
    <property type="match status" value="1"/>
</dbReference>
<dbReference type="Pfam" id="PF00672">
    <property type="entry name" value="HAMP"/>
    <property type="match status" value="1"/>
</dbReference>
<dbReference type="GO" id="GO:0007165">
    <property type="term" value="P:signal transduction"/>
    <property type="evidence" value="ECO:0007669"/>
    <property type="project" value="UniProtKB-KW"/>
</dbReference>
<feature type="domain" description="HAMP" evidence="13">
    <location>
        <begin position="308"/>
        <end position="360"/>
    </location>
</feature>
<dbReference type="CDD" id="cd06225">
    <property type="entry name" value="HAMP"/>
    <property type="match status" value="1"/>
</dbReference>
<comment type="caution">
    <text evidence="15">The sequence shown here is derived from an EMBL/GenBank/DDBJ whole genome shotgun (WGS) entry which is preliminary data.</text>
</comment>
<evidence type="ECO:0000256" key="11">
    <source>
        <dbReference type="SAM" id="Phobius"/>
    </source>
</evidence>
<evidence type="ECO:0000256" key="8">
    <source>
        <dbReference type="ARBA" id="ARBA00023224"/>
    </source>
</evidence>
<gene>
    <name evidence="15" type="ORF">A4V15_18590</name>
</gene>
<dbReference type="GO" id="GO:0004888">
    <property type="term" value="F:transmembrane signaling receptor activity"/>
    <property type="evidence" value="ECO:0007669"/>
    <property type="project" value="InterPro"/>
</dbReference>
<keyword evidence="8 10" id="KW-0807">Transducer</keyword>
<evidence type="ECO:0000256" key="9">
    <source>
        <dbReference type="ARBA" id="ARBA00029447"/>
    </source>
</evidence>
<evidence type="ECO:0000259" key="14">
    <source>
        <dbReference type="PROSITE" id="PS51753"/>
    </source>
</evidence>
<comment type="similarity">
    <text evidence="9">Belongs to the methyl-accepting chemotaxis (MCP) protein family.</text>
</comment>
<dbReference type="SMART" id="SM01358">
    <property type="entry name" value="HBM"/>
    <property type="match status" value="1"/>
</dbReference>
<dbReference type="Proteomes" id="UP000078356">
    <property type="component" value="Unassembled WGS sequence"/>
</dbReference>
<dbReference type="Pfam" id="PF00015">
    <property type="entry name" value="MCPsignal"/>
    <property type="match status" value="1"/>
</dbReference>
<reference evidence="15 16" key="1">
    <citation type="submission" date="2016-04" db="EMBL/GenBank/DDBJ databases">
        <title>Draft Genome Sequences of Staphylococcus capitis Strain H36, S. capitis Strain H65, S. cohnii Strain H62, S. hominis Strain H69, Mycobacterium iranicum Strain H39, Plantibacter sp. Strain H53, Pseudomonas oryzihabitans Strain H72, and Microbacterium sp. Strain H83, isolated from residential settings.</title>
        <authorList>
            <person name="Lymperopoulou D."/>
            <person name="Adams R.I."/>
            <person name="Lindow S."/>
            <person name="Coil D.A."/>
            <person name="Jospin G."/>
            <person name="Eisen J.A."/>
        </authorList>
    </citation>
    <scope>NUCLEOTIDE SEQUENCE [LARGE SCALE GENOMIC DNA]</scope>
    <source>
        <strain evidence="15 16">H72</strain>
    </source>
</reference>
<evidence type="ECO:0000256" key="2">
    <source>
        <dbReference type="ARBA" id="ARBA00022475"/>
    </source>
</evidence>
<evidence type="ECO:0000256" key="5">
    <source>
        <dbReference type="ARBA" id="ARBA00022692"/>
    </source>
</evidence>
<dbReference type="SMART" id="SM00304">
    <property type="entry name" value="HAMP"/>
    <property type="match status" value="2"/>
</dbReference>
<dbReference type="InterPro" id="IPR003660">
    <property type="entry name" value="HAMP_dom"/>
</dbReference>
<dbReference type="PRINTS" id="PR00260">
    <property type="entry name" value="CHEMTRNSDUCR"/>
</dbReference>
<evidence type="ECO:0000256" key="4">
    <source>
        <dbReference type="ARBA" id="ARBA00022500"/>
    </source>
</evidence>
<keyword evidence="5 11" id="KW-0812">Transmembrane</keyword>
<dbReference type="OrthoDB" id="8724845at2"/>
<dbReference type="PANTHER" id="PTHR32089">
    <property type="entry name" value="METHYL-ACCEPTING CHEMOTAXIS PROTEIN MCPB"/>
    <property type="match status" value="1"/>
</dbReference>
<dbReference type="Gene3D" id="1.10.287.950">
    <property type="entry name" value="Methyl-accepting chemotaxis protein"/>
    <property type="match status" value="1"/>
</dbReference>
<keyword evidence="7 11" id="KW-0472">Membrane</keyword>
<dbReference type="GO" id="GO:0005886">
    <property type="term" value="C:plasma membrane"/>
    <property type="evidence" value="ECO:0007669"/>
    <property type="project" value="UniProtKB-SubCell"/>
</dbReference>